<dbReference type="EMBL" id="UYSL01026778">
    <property type="protein sequence ID" value="VDL85984.1"/>
    <property type="molecule type" value="Genomic_DNA"/>
</dbReference>
<evidence type="ECO:0000313" key="3">
    <source>
        <dbReference type="Proteomes" id="UP000271162"/>
    </source>
</evidence>
<dbReference type="PANTHER" id="PTHR22954:SF3">
    <property type="entry name" value="PROTEIN CBG08539"/>
    <property type="match status" value="1"/>
</dbReference>
<accession>A0A0N4YWW0</accession>
<dbReference type="OMA" id="MWCETIL"/>
<feature type="region of interest" description="Disordered" evidence="1">
    <location>
        <begin position="1"/>
        <end position="30"/>
    </location>
</feature>
<dbReference type="Proteomes" id="UP000271162">
    <property type="component" value="Unassembled WGS sequence"/>
</dbReference>
<evidence type="ECO:0000313" key="4">
    <source>
        <dbReference type="WBParaSite" id="NBR_0002173201-mRNA-1"/>
    </source>
</evidence>
<protein>
    <submittedName>
        <fullName evidence="4">Gag_p10 domain-containing protein</fullName>
    </submittedName>
</protein>
<sequence>DIPTGAAVGTEEGDHSEQTSNQPRSICRSFRPPQATLPKCFGNAEEFPEYWAVFEILVHNSKELDTMEKILLLKESLQGKAQASIKGITLVPQNYEWIIRTLQENYCNQPINRSQVVQKLVNLKPASNFSDSCSTVFDQIQKLVNQMVSAGYDVRDTCDPMWCETILAKFPSDVVKPVLLSNHSQAEQTTGNLIGQVKKEIAAKGYVEKRLASGAFWLFGKLIFEAMEDGNLEIWKLLQWKT</sequence>
<dbReference type="PANTHER" id="PTHR22954">
    <property type="entry name" value="RETROVIRAL PROTEASE-RELATED"/>
    <property type="match status" value="1"/>
</dbReference>
<keyword evidence="3" id="KW-1185">Reference proteome</keyword>
<evidence type="ECO:0000313" key="2">
    <source>
        <dbReference type="EMBL" id="VDL85984.1"/>
    </source>
</evidence>
<evidence type="ECO:0000256" key="1">
    <source>
        <dbReference type="SAM" id="MobiDB-lite"/>
    </source>
</evidence>
<gene>
    <name evidence="2" type="ORF">NBR_LOCUS21733</name>
</gene>
<reference evidence="4" key="1">
    <citation type="submission" date="2017-02" db="UniProtKB">
        <authorList>
            <consortium name="WormBaseParasite"/>
        </authorList>
    </citation>
    <scope>IDENTIFICATION</scope>
</reference>
<dbReference type="InterPro" id="IPR005312">
    <property type="entry name" value="DUF1759"/>
</dbReference>
<dbReference type="AlphaFoldDB" id="A0A0N4YWW0"/>
<dbReference type="WBParaSite" id="NBR_0002173201-mRNA-1">
    <property type="protein sequence ID" value="NBR_0002173201-mRNA-1"/>
    <property type="gene ID" value="NBR_0002173201"/>
</dbReference>
<dbReference type="Pfam" id="PF03564">
    <property type="entry name" value="DUF1759"/>
    <property type="match status" value="1"/>
</dbReference>
<organism evidence="4">
    <name type="scientific">Nippostrongylus brasiliensis</name>
    <name type="common">Rat hookworm</name>
    <dbReference type="NCBI Taxonomy" id="27835"/>
    <lineage>
        <taxon>Eukaryota</taxon>
        <taxon>Metazoa</taxon>
        <taxon>Ecdysozoa</taxon>
        <taxon>Nematoda</taxon>
        <taxon>Chromadorea</taxon>
        <taxon>Rhabditida</taxon>
        <taxon>Rhabditina</taxon>
        <taxon>Rhabditomorpha</taxon>
        <taxon>Strongyloidea</taxon>
        <taxon>Heligmosomidae</taxon>
        <taxon>Nippostrongylus</taxon>
    </lineage>
</organism>
<reference evidence="2 3" key="2">
    <citation type="submission" date="2018-11" db="EMBL/GenBank/DDBJ databases">
        <authorList>
            <consortium name="Pathogen Informatics"/>
        </authorList>
    </citation>
    <scope>NUCLEOTIDE SEQUENCE [LARGE SCALE GENOMIC DNA]</scope>
</reference>
<proteinExistence type="predicted"/>
<name>A0A0N4YWW0_NIPBR</name>